<sequence>MAAQVAKYSFLPELHIALETRDFHASSTLYNTLVDNSDQPPVSKENIIDLAEMFVRHNADKVLRIHLIHGHFKIPKNTVMLRSNFESPSLRWTKVTDIDKIEPSRVYRHIFALTKDGLCAYELQDGPLPDLSSVGLGFLDEFINYIVKKNLTGLISL</sequence>
<protein>
    <recommendedName>
        <fullName evidence="3">SPOC domain-containing protein</fullName>
    </recommendedName>
</protein>
<evidence type="ECO:0000259" key="3">
    <source>
        <dbReference type="PROSITE" id="PS50917"/>
    </source>
</evidence>
<feature type="domain" description="SPOC" evidence="3">
    <location>
        <begin position="39"/>
        <end position="157"/>
    </location>
</feature>
<dbReference type="Proteomes" id="UP001213681">
    <property type="component" value="Unassembled WGS sequence"/>
</dbReference>
<evidence type="ECO:0000256" key="1">
    <source>
        <dbReference type="ARBA" id="ARBA00004123"/>
    </source>
</evidence>
<dbReference type="AlphaFoldDB" id="A0AAD6G2G8"/>
<comment type="subcellular location">
    <subcellularLocation>
        <location evidence="1">Nucleus</location>
    </subcellularLocation>
</comment>
<reference evidence="4" key="2">
    <citation type="journal article" date="2023" name="IMA Fungus">
        <title>Comparative genomic study of the Penicillium genus elucidates a diverse pangenome and 15 lateral gene transfer events.</title>
        <authorList>
            <person name="Petersen C."/>
            <person name="Sorensen T."/>
            <person name="Nielsen M.R."/>
            <person name="Sondergaard T.E."/>
            <person name="Sorensen J.L."/>
            <person name="Fitzpatrick D.A."/>
            <person name="Frisvad J.C."/>
            <person name="Nielsen K.L."/>
        </authorList>
    </citation>
    <scope>NUCLEOTIDE SEQUENCE</scope>
    <source>
        <strain evidence="4">IBT 16125</strain>
    </source>
</reference>
<name>A0AAD6G2G8_9EURO</name>
<evidence type="ECO:0000256" key="2">
    <source>
        <dbReference type="ARBA" id="ARBA00023242"/>
    </source>
</evidence>
<dbReference type="GeneID" id="81597982"/>
<dbReference type="RefSeq" id="XP_056766357.1">
    <property type="nucleotide sequence ID" value="XM_056907739.1"/>
</dbReference>
<accession>A0AAD6G2G8</accession>
<proteinExistence type="predicted"/>
<dbReference type="InterPro" id="IPR010912">
    <property type="entry name" value="SPOC_met"/>
</dbReference>
<dbReference type="GO" id="GO:0005634">
    <property type="term" value="C:nucleus"/>
    <property type="evidence" value="ECO:0007669"/>
    <property type="project" value="UniProtKB-SubCell"/>
</dbReference>
<comment type="caution">
    <text evidence="4">The sequence shown here is derived from an EMBL/GenBank/DDBJ whole genome shotgun (WGS) entry which is preliminary data.</text>
</comment>
<evidence type="ECO:0000313" key="4">
    <source>
        <dbReference type="EMBL" id="KAJ5453401.1"/>
    </source>
</evidence>
<keyword evidence="5" id="KW-1185">Reference proteome</keyword>
<evidence type="ECO:0000313" key="5">
    <source>
        <dbReference type="Proteomes" id="UP001213681"/>
    </source>
</evidence>
<dbReference type="PROSITE" id="PS50917">
    <property type="entry name" value="SPOC"/>
    <property type="match status" value="1"/>
</dbReference>
<dbReference type="EMBL" id="JAPVEA010000005">
    <property type="protein sequence ID" value="KAJ5453401.1"/>
    <property type="molecule type" value="Genomic_DNA"/>
</dbReference>
<keyword evidence="2" id="KW-0539">Nucleus</keyword>
<organism evidence="4 5">
    <name type="scientific">Penicillium daleae</name>
    <dbReference type="NCBI Taxonomy" id="63821"/>
    <lineage>
        <taxon>Eukaryota</taxon>
        <taxon>Fungi</taxon>
        <taxon>Dikarya</taxon>
        <taxon>Ascomycota</taxon>
        <taxon>Pezizomycotina</taxon>
        <taxon>Eurotiomycetes</taxon>
        <taxon>Eurotiomycetidae</taxon>
        <taxon>Eurotiales</taxon>
        <taxon>Aspergillaceae</taxon>
        <taxon>Penicillium</taxon>
    </lineage>
</organism>
<gene>
    <name evidence="4" type="ORF">N7458_004357</name>
</gene>
<reference evidence="4" key="1">
    <citation type="submission" date="2022-12" db="EMBL/GenBank/DDBJ databases">
        <authorList>
            <person name="Petersen C."/>
        </authorList>
    </citation>
    <scope>NUCLEOTIDE SEQUENCE</scope>
    <source>
        <strain evidence="4">IBT 16125</strain>
    </source>
</reference>